<keyword evidence="7 8" id="KW-0275">Fatty acid biosynthesis</keyword>
<sequence>MKTFGLEDKLFLITGVANRKSVAYFSAKNLEEAGAKLIFTVQSADHLLKVEKLFPESKIYILDVEDENAVISFGETIKRDGHKLDGFLHSIAFANYSEGIKPFHETKLKDYLQATNISSFSLATITNALKDSLNTDASIVTVSISDTRATSYGYMGPIKATLNATVDFLAKSLSSFSKVRCNAVCSGPLKTSASAGIPGYINNYLFAEQLTLRKEALKTIEVANTICFLLSPLSSGINASKIIVDAGMSCNHFDSDVVDAVANNM</sequence>
<reference evidence="12" key="1">
    <citation type="journal article" date="2017" name="Proc. Natl. Acad. Sci. U.S.A.">
        <title>Simulation of Deepwater Horizon oil plume reveals substrate specialization within a complex community of hydrocarbon-degraders.</title>
        <authorList>
            <person name="Hu P."/>
            <person name="Dubinsky E.A."/>
            <person name="Probst A.J."/>
            <person name="Wang J."/>
            <person name="Sieber C.M.K."/>
            <person name="Tom L.M."/>
            <person name="Gardinali P."/>
            <person name="Banfield J.F."/>
            <person name="Atlas R.M."/>
            <person name="Andersen G.L."/>
        </authorList>
    </citation>
    <scope>NUCLEOTIDE SEQUENCE [LARGE SCALE GENOMIC DNA]</scope>
</reference>
<keyword evidence="3 8" id="KW-0444">Lipid biosynthesis</keyword>
<keyword evidence="4" id="KW-0276">Fatty acid metabolism</keyword>
<evidence type="ECO:0000256" key="10">
    <source>
        <dbReference type="PIRSR" id="PIRSR000094-3"/>
    </source>
</evidence>
<evidence type="ECO:0000256" key="9">
    <source>
        <dbReference type="PIRSR" id="PIRSR000094-2"/>
    </source>
</evidence>
<comment type="similarity">
    <text evidence="2 8">Belongs to the short-chain dehydrogenases/reductases (SDR) family. FabI subfamily.</text>
</comment>
<dbReference type="Proteomes" id="UP000196531">
    <property type="component" value="Unassembled WGS sequence"/>
</dbReference>
<dbReference type="PANTHER" id="PTHR43159">
    <property type="entry name" value="ENOYL-[ACYL-CARRIER-PROTEIN] REDUCTASE"/>
    <property type="match status" value="1"/>
</dbReference>
<dbReference type="InterPro" id="IPR002347">
    <property type="entry name" value="SDR_fam"/>
</dbReference>
<evidence type="ECO:0000256" key="8">
    <source>
        <dbReference type="PIRNR" id="PIRNR000094"/>
    </source>
</evidence>
<feature type="binding site" evidence="10">
    <location>
        <position position="42"/>
    </location>
    <ligand>
        <name>NAD(+)</name>
        <dbReference type="ChEBI" id="CHEBI:57540"/>
    </ligand>
</feature>
<evidence type="ECO:0000256" key="1">
    <source>
        <dbReference type="ARBA" id="ARBA00005194"/>
    </source>
</evidence>
<dbReference type="SUPFAM" id="SSF51735">
    <property type="entry name" value="NAD(P)-binding Rossmann-fold domains"/>
    <property type="match status" value="1"/>
</dbReference>
<feature type="binding site" evidence="10">
    <location>
        <position position="91"/>
    </location>
    <ligand>
        <name>NAD(+)</name>
        <dbReference type="ChEBI" id="CHEBI:57540"/>
    </ligand>
</feature>
<evidence type="ECO:0000313" key="11">
    <source>
        <dbReference type="EMBL" id="OUR97169.1"/>
    </source>
</evidence>
<organism evidence="11 12">
    <name type="scientific">Halobacteriovorax marinus</name>
    <dbReference type="NCBI Taxonomy" id="97084"/>
    <lineage>
        <taxon>Bacteria</taxon>
        <taxon>Pseudomonadati</taxon>
        <taxon>Bdellovibrionota</taxon>
        <taxon>Bacteriovoracia</taxon>
        <taxon>Bacteriovoracales</taxon>
        <taxon>Halobacteriovoraceae</taxon>
        <taxon>Halobacteriovorax</taxon>
    </lineage>
</organism>
<keyword evidence="6" id="KW-0443">Lipid metabolism</keyword>
<dbReference type="PIRSF" id="PIRSF000094">
    <property type="entry name" value="Enoyl-ACP_rdct"/>
    <property type="match status" value="1"/>
</dbReference>
<comment type="caution">
    <text evidence="11">The sequence shown here is derived from an EMBL/GenBank/DDBJ whole genome shotgun (WGS) entry which is preliminary data.</text>
</comment>
<dbReference type="GO" id="GO:0006633">
    <property type="term" value="P:fatty acid biosynthetic process"/>
    <property type="evidence" value="ECO:0007669"/>
    <property type="project" value="UniProtKB-UniPathway"/>
</dbReference>
<dbReference type="EMBL" id="MAAO01000006">
    <property type="protein sequence ID" value="OUR97169.1"/>
    <property type="molecule type" value="Genomic_DNA"/>
</dbReference>
<comment type="catalytic activity">
    <reaction evidence="8">
        <text>a 2,3-saturated acyl-[ACP] + NAD(+) = a (2E)-enoyl-[ACP] + NADH + H(+)</text>
        <dbReference type="Rhea" id="RHEA:10240"/>
        <dbReference type="Rhea" id="RHEA-COMP:9925"/>
        <dbReference type="Rhea" id="RHEA-COMP:9926"/>
        <dbReference type="ChEBI" id="CHEBI:15378"/>
        <dbReference type="ChEBI" id="CHEBI:57540"/>
        <dbReference type="ChEBI" id="CHEBI:57945"/>
        <dbReference type="ChEBI" id="CHEBI:78784"/>
        <dbReference type="ChEBI" id="CHEBI:78785"/>
        <dbReference type="EC" id="1.3.1.9"/>
    </reaction>
</comment>
<evidence type="ECO:0000256" key="6">
    <source>
        <dbReference type="ARBA" id="ARBA00023098"/>
    </source>
</evidence>
<gene>
    <name evidence="11" type="ORF">A9Q84_12650</name>
</gene>
<dbReference type="UniPathway" id="UPA00094"/>
<dbReference type="Pfam" id="PF13561">
    <property type="entry name" value="adh_short_C2"/>
    <property type="match status" value="1"/>
</dbReference>
<dbReference type="PANTHER" id="PTHR43159:SF2">
    <property type="entry name" value="ENOYL-[ACYL-CARRIER-PROTEIN] REDUCTASE [NADH], CHLOROPLASTIC"/>
    <property type="match status" value="1"/>
</dbReference>
<comment type="pathway">
    <text evidence="1">Lipid metabolism; fatty acid biosynthesis.</text>
</comment>
<feature type="binding site" evidence="9">
    <location>
        <position position="94"/>
    </location>
    <ligand>
        <name>substrate</name>
    </ligand>
</feature>
<accession>A0A1Y5FDX2</accession>
<evidence type="ECO:0000256" key="4">
    <source>
        <dbReference type="ARBA" id="ARBA00022832"/>
    </source>
</evidence>
<keyword evidence="8 10" id="KW-0520">NAD</keyword>
<evidence type="ECO:0000256" key="3">
    <source>
        <dbReference type="ARBA" id="ARBA00022516"/>
    </source>
</evidence>
<dbReference type="EC" id="1.3.1.9" evidence="8"/>
<dbReference type="Gene3D" id="3.40.50.720">
    <property type="entry name" value="NAD(P)-binding Rossmann-like Domain"/>
    <property type="match status" value="1"/>
</dbReference>
<evidence type="ECO:0000313" key="12">
    <source>
        <dbReference type="Proteomes" id="UP000196531"/>
    </source>
</evidence>
<evidence type="ECO:0000256" key="5">
    <source>
        <dbReference type="ARBA" id="ARBA00023002"/>
    </source>
</evidence>
<dbReference type="AlphaFoldDB" id="A0A1Y5FDX2"/>
<feature type="binding site" evidence="10">
    <location>
        <begin position="63"/>
        <end position="64"/>
    </location>
    <ligand>
        <name>NAD(+)</name>
        <dbReference type="ChEBI" id="CHEBI:57540"/>
    </ligand>
</feature>
<dbReference type="InterPro" id="IPR036291">
    <property type="entry name" value="NAD(P)-bd_dom_sf"/>
</dbReference>
<dbReference type="InterPro" id="IPR014358">
    <property type="entry name" value="Enoyl-ACP_Rdtase_NADH"/>
</dbReference>
<protein>
    <recommendedName>
        <fullName evidence="8">Enoyl-[acyl-carrier-protein] reductase [NADH]</fullName>
        <ecNumber evidence="8">1.3.1.9</ecNumber>
    </recommendedName>
</protein>
<feature type="binding site" evidence="10">
    <location>
        <position position="15"/>
    </location>
    <ligand>
        <name>NAD(+)</name>
        <dbReference type="ChEBI" id="CHEBI:57540"/>
    </ligand>
</feature>
<evidence type="ECO:0000256" key="7">
    <source>
        <dbReference type="ARBA" id="ARBA00023160"/>
    </source>
</evidence>
<keyword evidence="5 8" id="KW-0560">Oxidoreductase</keyword>
<proteinExistence type="inferred from homology"/>
<feature type="binding site" evidence="10">
    <location>
        <position position="159"/>
    </location>
    <ligand>
        <name>NAD(+)</name>
        <dbReference type="ChEBI" id="CHEBI:57540"/>
    </ligand>
</feature>
<evidence type="ECO:0000256" key="2">
    <source>
        <dbReference type="ARBA" id="ARBA00009233"/>
    </source>
</evidence>
<dbReference type="GO" id="GO:0004318">
    <property type="term" value="F:enoyl-[acyl-carrier-protein] reductase (NADH) activity"/>
    <property type="evidence" value="ECO:0007669"/>
    <property type="project" value="UniProtKB-EC"/>
</dbReference>
<name>A0A1Y5FDX2_9BACT</name>